<proteinExistence type="inferred from homology"/>
<evidence type="ECO:0000256" key="1">
    <source>
        <dbReference type="ARBA" id="ARBA00000213"/>
    </source>
</evidence>
<feature type="domain" description="DNA topoisomerase I eukaryotic-type" evidence="10">
    <location>
        <begin position="285"/>
        <end position="734"/>
    </location>
</feature>
<feature type="active site" description="O-(3'-phospho-DNA)-tyrosine intermediate" evidence="6">
    <location>
        <position position="720"/>
    </location>
</feature>
<comment type="catalytic activity">
    <reaction evidence="1 6 7">
        <text>ATP-independent breakage of single-stranded DNA, followed by passage and rejoining.</text>
        <dbReference type="EC" id="5.6.2.1"/>
    </reaction>
</comment>
<dbReference type="InterPro" id="IPR014711">
    <property type="entry name" value="TopoI_cat_a-hlx-sub_euk"/>
</dbReference>
<dbReference type="Gene3D" id="2.170.11.10">
    <property type="entry name" value="DNA Topoisomerase I, domain 2"/>
    <property type="match status" value="1"/>
</dbReference>
<dbReference type="PROSITE" id="PS00176">
    <property type="entry name" value="TOPO_IB_1"/>
    <property type="match status" value="1"/>
</dbReference>
<dbReference type="SUPFAM" id="SSF56349">
    <property type="entry name" value="DNA breaking-rejoining enzymes"/>
    <property type="match status" value="1"/>
</dbReference>
<dbReference type="OrthoDB" id="47179at2759"/>
<evidence type="ECO:0000313" key="12">
    <source>
        <dbReference type="Proteomes" id="UP000006310"/>
    </source>
</evidence>
<dbReference type="Pfam" id="PF14370">
    <property type="entry name" value="Topo_C_assoc"/>
    <property type="match status" value="1"/>
</dbReference>
<dbReference type="EMBL" id="HE978318">
    <property type="protein sequence ID" value="CCK70354.1"/>
    <property type="molecule type" value="Genomic_DNA"/>
</dbReference>
<dbReference type="FunFam" id="3.90.15.10:FF:000002">
    <property type="entry name" value="DNA topoisomerase I"/>
    <property type="match status" value="1"/>
</dbReference>
<reference evidence="11 12" key="1">
    <citation type="journal article" date="2011" name="Proc. Natl. Acad. Sci. U.S.A.">
        <title>Evolutionary erosion of yeast sex chromosomes by mating-type switching accidents.</title>
        <authorList>
            <person name="Gordon J.L."/>
            <person name="Armisen D."/>
            <person name="Proux-Wera E."/>
            <person name="Oheigeartaigh S.S."/>
            <person name="Byrne K.P."/>
            <person name="Wolfe K.H."/>
        </authorList>
    </citation>
    <scope>NUCLEOTIDE SEQUENCE [LARGE SCALE GENOMIC DNA]</scope>
    <source>
        <strain evidence="12">ATCC MYA-139 / BCRC 22969 / CBS 8797 / CCRC 22969 / KCTC 17520 / NBRC 10181 / NCYC 3082</strain>
    </source>
</reference>
<evidence type="ECO:0000256" key="4">
    <source>
        <dbReference type="ARBA" id="ARBA00023125"/>
    </source>
</evidence>
<organism evidence="11 12">
    <name type="scientific">Huiozyma naganishii (strain ATCC MYA-139 / BCRC 22969 / CBS 8797 / KCTC 17520 / NBRC 10181 / NCYC 3082 / Yp74L-3)</name>
    <name type="common">Yeast</name>
    <name type="synonym">Kazachstania naganishii</name>
    <dbReference type="NCBI Taxonomy" id="1071383"/>
    <lineage>
        <taxon>Eukaryota</taxon>
        <taxon>Fungi</taxon>
        <taxon>Dikarya</taxon>
        <taxon>Ascomycota</taxon>
        <taxon>Saccharomycotina</taxon>
        <taxon>Saccharomycetes</taxon>
        <taxon>Saccharomycetales</taxon>
        <taxon>Saccharomycetaceae</taxon>
        <taxon>Huiozyma</taxon>
    </lineage>
</organism>
<reference evidence="12" key="2">
    <citation type="submission" date="2012-08" db="EMBL/GenBank/DDBJ databases">
        <title>Genome sequence of Kazachstania naganishii.</title>
        <authorList>
            <person name="Gordon J.L."/>
            <person name="Armisen D."/>
            <person name="Proux-Wera E."/>
            <person name="OhEigeartaigh S.S."/>
            <person name="Byrne K.P."/>
            <person name="Wolfe K.H."/>
        </authorList>
    </citation>
    <scope>NUCLEOTIDE SEQUENCE [LARGE SCALE GENOMIC DNA]</scope>
    <source>
        <strain evidence="12">ATCC MYA-139 / BCRC 22969 / CBS 8797 / CCRC 22969 / KCTC 17520 / NBRC 10181 / NCYC 3082</strain>
    </source>
</reference>
<dbReference type="GO" id="GO:0005694">
    <property type="term" value="C:chromosome"/>
    <property type="evidence" value="ECO:0007669"/>
    <property type="project" value="InterPro"/>
</dbReference>
<dbReference type="KEGG" id="kng:KNAG_0E00860"/>
<dbReference type="Gene3D" id="3.90.15.10">
    <property type="entry name" value="Topoisomerase I, Chain A, domain 3"/>
    <property type="match status" value="1"/>
</dbReference>
<dbReference type="Gene3D" id="1.10.10.41">
    <property type="entry name" value="Yeast DNA topoisomerase - domain 1"/>
    <property type="match status" value="1"/>
</dbReference>
<name>J7S6F4_HUIN7</name>
<evidence type="ECO:0000256" key="7">
    <source>
        <dbReference type="RuleBase" id="RU365101"/>
    </source>
</evidence>
<dbReference type="PROSITE" id="PS52038">
    <property type="entry name" value="TOPO_IB_2"/>
    <property type="match status" value="1"/>
</dbReference>
<evidence type="ECO:0000256" key="2">
    <source>
        <dbReference type="ARBA" id="ARBA00006645"/>
    </source>
</evidence>
<dbReference type="GO" id="GO:0003677">
    <property type="term" value="F:DNA binding"/>
    <property type="evidence" value="ECO:0007669"/>
    <property type="project" value="UniProtKB-UniRule"/>
</dbReference>
<dbReference type="InterPro" id="IPR013034">
    <property type="entry name" value="DNA_topo_DNA_db_N_dom1"/>
</dbReference>
<dbReference type="FunFam" id="2.170.11.10:FF:000001">
    <property type="entry name" value="DNA topoisomerase I"/>
    <property type="match status" value="1"/>
</dbReference>
<dbReference type="GO" id="GO:0006271">
    <property type="term" value="P:DNA strand elongation involved in DNA replication"/>
    <property type="evidence" value="ECO:0007669"/>
    <property type="project" value="EnsemblFungi"/>
</dbReference>
<feature type="region of interest" description="Disordered" evidence="9">
    <location>
        <begin position="1"/>
        <end position="115"/>
    </location>
</feature>
<feature type="compositionally biased region" description="Basic residues" evidence="9">
    <location>
        <begin position="50"/>
        <end position="63"/>
    </location>
</feature>
<dbReference type="OMA" id="HRWKEVK"/>
<dbReference type="eggNOG" id="KOG0981">
    <property type="taxonomic scope" value="Eukaryota"/>
</dbReference>
<keyword evidence="4 6" id="KW-0238">DNA-binding</keyword>
<dbReference type="InterPro" id="IPR036202">
    <property type="entry name" value="TopoI_DNA-bd_euk_N_sf"/>
</dbReference>
<dbReference type="InterPro" id="IPR013030">
    <property type="entry name" value="DNA_topo_DNA_db_N_dom2"/>
</dbReference>
<dbReference type="GO" id="GO:0005730">
    <property type="term" value="C:nucleolus"/>
    <property type="evidence" value="ECO:0007669"/>
    <property type="project" value="EnsemblFungi"/>
</dbReference>
<dbReference type="STRING" id="1071383.J7S6F4"/>
<dbReference type="InterPro" id="IPR018521">
    <property type="entry name" value="TopoIB_AS"/>
</dbReference>
<dbReference type="GO" id="GO:0003917">
    <property type="term" value="F:DNA topoisomerase type I (single strand cut, ATP-independent) activity"/>
    <property type="evidence" value="ECO:0007669"/>
    <property type="project" value="UniProtKB-UniRule"/>
</dbReference>
<dbReference type="GO" id="GO:0006357">
    <property type="term" value="P:regulation of transcription by RNA polymerase II"/>
    <property type="evidence" value="ECO:0007669"/>
    <property type="project" value="EnsemblFungi"/>
</dbReference>
<dbReference type="InterPro" id="IPR011010">
    <property type="entry name" value="DNA_brk_join_enz"/>
</dbReference>
<feature type="coiled-coil region" evidence="8">
    <location>
        <begin position="230"/>
        <end position="261"/>
    </location>
</feature>
<dbReference type="GO" id="GO:0007097">
    <property type="term" value="P:nuclear migration"/>
    <property type="evidence" value="ECO:0007669"/>
    <property type="project" value="EnsemblFungi"/>
</dbReference>
<dbReference type="Pfam" id="PF01028">
    <property type="entry name" value="Topoisom_I"/>
    <property type="match status" value="1"/>
</dbReference>
<dbReference type="Pfam" id="PF02919">
    <property type="entry name" value="Topoisom_I_N"/>
    <property type="match status" value="1"/>
</dbReference>
<evidence type="ECO:0000256" key="6">
    <source>
        <dbReference type="PROSITE-ProRule" id="PRU01382"/>
    </source>
</evidence>
<evidence type="ECO:0000313" key="11">
    <source>
        <dbReference type="EMBL" id="CCK70354.1"/>
    </source>
</evidence>
<dbReference type="GO" id="GO:0000019">
    <property type="term" value="P:regulation of mitotic recombination"/>
    <property type="evidence" value="ECO:0007669"/>
    <property type="project" value="EnsemblFungi"/>
</dbReference>
<dbReference type="GO" id="GO:0006368">
    <property type="term" value="P:transcription elongation by RNA polymerase II"/>
    <property type="evidence" value="ECO:0007669"/>
    <property type="project" value="EnsemblFungi"/>
</dbReference>
<evidence type="ECO:0000256" key="9">
    <source>
        <dbReference type="SAM" id="MobiDB-lite"/>
    </source>
</evidence>
<feature type="coiled-coil region" evidence="8">
    <location>
        <begin position="681"/>
        <end position="708"/>
    </location>
</feature>
<dbReference type="CDD" id="cd00659">
    <property type="entry name" value="Topo_IB_C"/>
    <property type="match status" value="1"/>
</dbReference>
<dbReference type="EC" id="5.6.2.1" evidence="7"/>
<dbReference type="PANTHER" id="PTHR10290">
    <property type="entry name" value="DNA TOPOISOMERASE I"/>
    <property type="match status" value="1"/>
</dbReference>
<dbReference type="GO" id="GO:0000183">
    <property type="term" value="P:rDNA heterochromatin formation"/>
    <property type="evidence" value="ECO:0007669"/>
    <property type="project" value="EnsemblFungi"/>
</dbReference>
<sequence>MTTGTWNGKESSSDSASDENLSLKRRAENKASRAVLMDSSEEDIPLSQKTTRKKHKKHKKRKLKKEEKEEETKPSYDSDENLSALPRKKVKTVKREESSSGSPDESAVKREKDEEAEAEAAAEYKWWEEQNNDDSIKWTTLKHNGVMFPPDYQPLPSHVKLYYDRKPVDLPLPAEEVAGFYAALLGTQHAENTIFQKNFFQDFLQILRENGGALNGINIVLFDKCDFSKIHGYLEQKKEEKRQLSAQERKQLRQAKAEEEEPYKFCELDGRREQVGNFRVEPPDLFRGRGAHPKTGKLKRRVYPEDIMLNLSKDAPIPPAPEGHHWGEIRHDNAVQWLAMWRENIFGSFKYVRLAANSSLKGQSDFKKFEKARELKKYIDSIRRDYRKNLKSKVMLERQKAVALYLIDVFALRAGGEKSEDEADTVGCCSLRYEHVTLRPPKTVIFDFLGKDSIRFYQEVEVDKQVFKNLTIFKRPPKQPGHQLFDRLDPSLLNKHLQNYMPGLTAKVFRTYNASKTMQDQLDLIPNEGTVAEKLLRYNAANRAVAILCNHQRTVTKSHAQSVEKAVQRIEELTWQKIRLKRTILQLEPSERKSDPTFFAEIDTLTREQEEAIHKRVLGRERAKYEKKFARENEKRQFDGGEPLPPSTLTEWLEKVDQMGQEFATELETGLVATKPSLNTVEKLQKQVQKLEERIKTATVQLRDKEENSEVSLGTSKINYIDPRLSVVFCKKYGVPIEKVFTKSLREKFKWATESVDAEWRF</sequence>
<feature type="compositionally biased region" description="Basic and acidic residues" evidence="9">
    <location>
        <begin position="64"/>
        <end position="76"/>
    </location>
</feature>
<dbReference type="SUPFAM" id="SSF56741">
    <property type="entry name" value="Eukaryotic DNA topoisomerase I, N-terminal DNA-binding fragment"/>
    <property type="match status" value="1"/>
</dbReference>
<gene>
    <name evidence="11" type="primary">KNAG0E00860</name>
    <name evidence="11" type="ordered locus">KNAG_0E00860</name>
</gene>
<protein>
    <recommendedName>
        <fullName evidence="7">DNA topoisomerase I</fullName>
        <ecNumber evidence="7">5.6.2.1</ecNumber>
    </recommendedName>
    <alternativeName>
        <fullName evidence="7">DNA topoisomerase 1</fullName>
    </alternativeName>
</protein>
<comment type="similarity">
    <text evidence="2 6 7">Belongs to the type IB topoisomerase family.</text>
</comment>
<dbReference type="InterPro" id="IPR001631">
    <property type="entry name" value="TopoI"/>
</dbReference>
<evidence type="ECO:0000256" key="3">
    <source>
        <dbReference type="ARBA" id="ARBA00023029"/>
    </source>
</evidence>
<dbReference type="Gene3D" id="1.10.132.10">
    <property type="match status" value="1"/>
</dbReference>
<dbReference type="GeneID" id="34526054"/>
<dbReference type="CDD" id="cd03488">
    <property type="entry name" value="Topoisomer_IB_N_htopoI_like"/>
    <property type="match status" value="1"/>
</dbReference>
<dbReference type="InterPro" id="IPR051062">
    <property type="entry name" value="Topoisomerase_IB"/>
</dbReference>
<dbReference type="InterPro" id="IPR014727">
    <property type="entry name" value="TopoI_cat_a/b-sub_euk"/>
</dbReference>
<dbReference type="HOGENOM" id="CLU_009193_1_0_1"/>
<keyword evidence="12" id="KW-1185">Reference proteome</keyword>
<dbReference type="GO" id="GO:0006265">
    <property type="term" value="P:DNA topological change"/>
    <property type="evidence" value="ECO:0007669"/>
    <property type="project" value="UniProtKB-UniRule"/>
</dbReference>
<feature type="compositionally biased region" description="Basic and acidic residues" evidence="9">
    <location>
        <begin position="21"/>
        <end position="31"/>
    </location>
</feature>
<dbReference type="PANTHER" id="PTHR10290:SF3">
    <property type="entry name" value="DNA TOPOISOMERASE 1"/>
    <property type="match status" value="1"/>
</dbReference>
<keyword evidence="8" id="KW-0175">Coiled coil</keyword>
<dbReference type="GO" id="GO:0005739">
    <property type="term" value="C:mitochondrion"/>
    <property type="evidence" value="ECO:0007669"/>
    <property type="project" value="EnsemblFungi"/>
</dbReference>
<accession>J7S6F4</accession>
<dbReference type="FunFam" id="1.10.10.41:FF:000001">
    <property type="entry name" value="DNA topoisomerase I"/>
    <property type="match status" value="1"/>
</dbReference>
<dbReference type="InterPro" id="IPR025834">
    <property type="entry name" value="TopoI_C_dom"/>
</dbReference>
<dbReference type="AlphaFoldDB" id="J7S6F4"/>
<dbReference type="InterPro" id="IPR008336">
    <property type="entry name" value="TopoI_DNA-bd_euk"/>
</dbReference>
<dbReference type="RefSeq" id="XP_022464600.1">
    <property type="nucleotide sequence ID" value="XM_022608067.1"/>
</dbReference>
<dbReference type="InterPro" id="IPR013500">
    <property type="entry name" value="TopoI_cat_euk"/>
</dbReference>
<dbReference type="FunFam" id="1.10.132.10:FF:000003">
    <property type="entry name" value="DNA topoisomerase I"/>
    <property type="match status" value="1"/>
</dbReference>
<keyword evidence="3 6" id="KW-0799">Topoisomerase</keyword>
<comment type="function">
    <text evidence="7">Releases the supercoiling and torsional tension of DNA introduced during the DNA replication and transcription by transiently cleaving and rejoining one strand of the DNA duplex. Introduces a single-strand break via transesterification at the specific target site 5'-[CT]CCTTp site in duplex DNA. The scissile phosphodiester is attacked by the catalytic tyrosine of the enzyme, resulting in the formation of a DNA-(3'-phosphotyrosyl)-enzyme intermediate and the expulsion of a 5'-OH DNA strand. The free DNA strand then undergoes passage around the unbroken strand thus removing DNA supercoils. Finally, in the religation step, the DNA 5'-OH attacks the covalent intermediate to expel the active-site tyrosine and restore the DNA phosphodiester backbone.</text>
</comment>
<dbReference type="InterPro" id="IPR013499">
    <property type="entry name" value="TopoI_euk"/>
</dbReference>
<evidence type="ECO:0000256" key="5">
    <source>
        <dbReference type="ARBA" id="ARBA00023235"/>
    </source>
</evidence>
<evidence type="ECO:0000259" key="10">
    <source>
        <dbReference type="SMART" id="SM00435"/>
    </source>
</evidence>
<dbReference type="InterPro" id="IPR048045">
    <property type="entry name" value="Topoisomer_I_DNA-bd"/>
</dbReference>
<evidence type="ECO:0000256" key="8">
    <source>
        <dbReference type="SAM" id="Coils"/>
    </source>
</evidence>
<dbReference type="PRINTS" id="PR00416">
    <property type="entry name" value="EUTPISMRASEI"/>
</dbReference>
<dbReference type="SMART" id="SM00435">
    <property type="entry name" value="TOPEUc"/>
    <property type="match status" value="1"/>
</dbReference>
<dbReference type="Proteomes" id="UP000006310">
    <property type="component" value="Chromosome 5"/>
</dbReference>
<dbReference type="GO" id="GO:0009303">
    <property type="term" value="P:rRNA transcription"/>
    <property type="evidence" value="ECO:0007669"/>
    <property type="project" value="EnsemblFungi"/>
</dbReference>
<dbReference type="GO" id="GO:0007076">
    <property type="term" value="P:mitotic chromosome condensation"/>
    <property type="evidence" value="ECO:0007669"/>
    <property type="project" value="EnsemblFungi"/>
</dbReference>
<keyword evidence="5 6" id="KW-0413">Isomerase</keyword>